<dbReference type="FunFam" id="3.40.50.360:FF:000021">
    <property type="entry name" value="Nitric oxide synthase"/>
    <property type="match status" value="1"/>
</dbReference>
<comment type="cofactor">
    <cofactor evidence="12">
        <name>FMN</name>
        <dbReference type="ChEBI" id="CHEBI:58210"/>
    </cofactor>
    <text evidence="12">Binds 1 FMN.</text>
</comment>
<dbReference type="InParanoid" id="A0A6P8XWQ8"/>
<gene>
    <name evidence="18" type="primary">LOC117639716</name>
</gene>
<dbReference type="InterPro" id="IPR017927">
    <property type="entry name" value="FAD-bd_FR_type"/>
</dbReference>
<dbReference type="Pfam" id="PF00258">
    <property type="entry name" value="Flavodoxin_1"/>
    <property type="match status" value="1"/>
</dbReference>
<feature type="binding site" description="axial binding residue" evidence="13">
    <location>
        <position position="124"/>
    </location>
    <ligand>
        <name>heme b</name>
        <dbReference type="ChEBI" id="CHEBI:60344"/>
    </ligand>
    <ligandPart>
        <name>Fe</name>
        <dbReference type="ChEBI" id="CHEBI:18248"/>
    </ligandPart>
</feature>
<dbReference type="FunFam" id="1.20.990.10:FF:000002">
    <property type="entry name" value="Nitric oxide synthase"/>
    <property type="match status" value="1"/>
</dbReference>
<dbReference type="Gene3D" id="1.20.990.10">
    <property type="entry name" value="NADPH-cytochrome p450 Reductase, Chain A, domain 3"/>
    <property type="match status" value="1"/>
</dbReference>
<dbReference type="InterPro" id="IPR029039">
    <property type="entry name" value="Flavoprotein-like_sf"/>
</dbReference>
<evidence type="ECO:0000256" key="10">
    <source>
        <dbReference type="ARBA" id="ARBA00023002"/>
    </source>
</evidence>
<dbReference type="InterPro" id="IPR012144">
    <property type="entry name" value="NOS_euk"/>
</dbReference>
<dbReference type="InterPro" id="IPR008254">
    <property type="entry name" value="Flavodoxin/NO_synth"/>
</dbReference>
<evidence type="ECO:0000256" key="4">
    <source>
        <dbReference type="ARBA" id="ARBA00022630"/>
    </source>
</evidence>
<name>A0A6P8XWQ8_THRPL</name>
<evidence type="ECO:0000256" key="1">
    <source>
        <dbReference type="ARBA" id="ARBA00001970"/>
    </source>
</evidence>
<dbReference type="SUPFAM" id="SSF63380">
    <property type="entry name" value="Riboflavin synthase domain-like"/>
    <property type="match status" value="1"/>
</dbReference>
<dbReference type="Pfam" id="PF00667">
    <property type="entry name" value="FAD_binding_1"/>
    <property type="match status" value="1"/>
</dbReference>
<evidence type="ECO:0000256" key="2">
    <source>
        <dbReference type="ARBA" id="ARBA00006267"/>
    </source>
</evidence>
<evidence type="ECO:0000256" key="12">
    <source>
        <dbReference type="PIRNR" id="PIRNR000333"/>
    </source>
</evidence>
<evidence type="ECO:0000256" key="13">
    <source>
        <dbReference type="PIRSR" id="PIRSR000333-1"/>
    </source>
</evidence>
<comment type="function">
    <text evidence="12">Produces nitric oxide (NO) which is a messenger molecule with diverse functions.</text>
</comment>
<dbReference type="Gene3D" id="3.40.50.360">
    <property type="match status" value="1"/>
</dbReference>
<dbReference type="PANTHER" id="PTHR43410:SF1">
    <property type="entry name" value="NITRIC OXIDE SYNTHASE"/>
    <property type="match status" value="1"/>
</dbReference>
<dbReference type="SUPFAM" id="SSF52343">
    <property type="entry name" value="Ferredoxin reductase-like, C-terminal NADP-linked domain"/>
    <property type="match status" value="1"/>
</dbReference>
<keyword evidence="8 12" id="KW-0521">NADP</keyword>
<dbReference type="PROSITE" id="PS60001">
    <property type="entry name" value="NOS"/>
    <property type="match status" value="1"/>
</dbReference>
<dbReference type="Gene3D" id="3.40.50.80">
    <property type="entry name" value="Nucleotide-binding domain of ferredoxin-NADP reductase (FNR) module"/>
    <property type="match status" value="1"/>
</dbReference>
<keyword evidence="3 12" id="KW-0349">Heme</keyword>
<keyword evidence="5 12" id="KW-0288">FMN</keyword>
<keyword evidence="4" id="KW-0285">Flavoprotein</keyword>
<dbReference type="GO" id="GO:0046872">
    <property type="term" value="F:metal ion binding"/>
    <property type="evidence" value="ECO:0007669"/>
    <property type="project" value="UniProtKB-KW"/>
</dbReference>
<dbReference type="RefSeq" id="XP_034231483.1">
    <property type="nucleotide sequence ID" value="XM_034375592.1"/>
</dbReference>
<reference evidence="18" key="1">
    <citation type="submission" date="2025-08" db="UniProtKB">
        <authorList>
            <consortium name="RefSeq"/>
        </authorList>
    </citation>
    <scope>IDENTIFICATION</scope>
    <source>
        <tissue evidence="18">Total insect</tissue>
    </source>
</reference>
<feature type="region of interest" description="Disordered" evidence="14">
    <location>
        <begin position="23"/>
        <end position="54"/>
    </location>
</feature>
<dbReference type="GO" id="GO:0020037">
    <property type="term" value="F:heme binding"/>
    <property type="evidence" value="ECO:0007669"/>
    <property type="project" value="InterPro"/>
</dbReference>
<dbReference type="Pfam" id="PF00175">
    <property type="entry name" value="NAD_binding_1"/>
    <property type="match status" value="1"/>
</dbReference>
<dbReference type="EC" id="1.14.13.39" evidence="12"/>
<comment type="catalytic activity">
    <reaction evidence="12">
        <text>2 L-arginine + 3 NADPH + 4 O2 + H(+) = 2 L-citrulline + 2 nitric oxide + 3 NADP(+) + 4 H2O</text>
        <dbReference type="Rhea" id="RHEA:19897"/>
        <dbReference type="ChEBI" id="CHEBI:15377"/>
        <dbReference type="ChEBI" id="CHEBI:15378"/>
        <dbReference type="ChEBI" id="CHEBI:15379"/>
        <dbReference type="ChEBI" id="CHEBI:16480"/>
        <dbReference type="ChEBI" id="CHEBI:32682"/>
        <dbReference type="ChEBI" id="CHEBI:57743"/>
        <dbReference type="ChEBI" id="CHEBI:57783"/>
        <dbReference type="ChEBI" id="CHEBI:58349"/>
        <dbReference type="EC" id="1.14.13.39"/>
    </reaction>
</comment>
<dbReference type="InterPro" id="IPR004030">
    <property type="entry name" value="NOS_N"/>
</dbReference>
<dbReference type="InterPro" id="IPR039261">
    <property type="entry name" value="FNR_nucleotide-bd"/>
</dbReference>
<keyword evidence="7 12" id="KW-0274">FAD</keyword>
<dbReference type="GeneID" id="117639716"/>
<evidence type="ECO:0000256" key="14">
    <source>
        <dbReference type="SAM" id="MobiDB-lite"/>
    </source>
</evidence>
<accession>A0A6P8XWQ8</accession>
<keyword evidence="17" id="KW-1185">Reference proteome</keyword>
<protein>
    <recommendedName>
        <fullName evidence="12">Nitric oxide synthase</fullName>
        <ecNumber evidence="12">1.14.13.39</ecNumber>
    </recommendedName>
</protein>
<dbReference type="PROSITE" id="PS51384">
    <property type="entry name" value="FAD_FR"/>
    <property type="match status" value="1"/>
</dbReference>
<evidence type="ECO:0000256" key="9">
    <source>
        <dbReference type="ARBA" id="ARBA00022860"/>
    </source>
</evidence>
<dbReference type="Gene3D" id="2.40.30.10">
    <property type="entry name" value="Translation factors"/>
    <property type="match status" value="1"/>
</dbReference>
<comment type="cofactor">
    <cofactor evidence="12">
        <name>FAD</name>
        <dbReference type="ChEBI" id="CHEBI:57692"/>
    </cofactor>
    <text evidence="12">Binds 1 FAD.</text>
</comment>
<proteinExistence type="inferred from homology"/>
<dbReference type="GO" id="GO:0005516">
    <property type="term" value="F:calmodulin binding"/>
    <property type="evidence" value="ECO:0007669"/>
    <property type="project" value="UniProtKB-KW"/>
</dbReference>
<evidence type="ECO:0000256" key="7">
    <source>
        <dbReference type="ARBA" id="ARBA00022827"/>
    </source>
</evidence>
<comment type="cofactor">
    <cofactor evidence="1 12">
        <name>heme b</name>
        <dbReference type="ChEBI" id="CHEBI:60344"/>
    </cofactor>
</comment>
<evidence type="ECO:0000256" key="5">
    <source>
        <dbReference type="ARBA" id="ARBA00022643"/>
    </source>
</evidence>
<dbReference type="InterPro" id="IPR001433">
    <property type="entry name" value="OxRdtase_FAD/NAD-bd"/>
</dbReference>
<dbReference type="InterPro" id="IPR003097">
    <property type="entry name" value="CysJ-like_FAD-binding"/>
</dbReference>
<keyword evidence="6 12" id="KW-0479">Metal-binding</keyword>
<dbReference type="Gene3D" id="3.90.340.10">
    <property type="entry name" value="Nitric Oxide Synthase, Chain A, domain 1"/>
    <property type="match status" value="2"/>
</dbReference>
<dbReference type="InterPro" id="IPR001709">
    <property type="entry name" value="Flavoprot_Pyr_Nucl_cyt_Rdtase"/>
</dbReference>
<evidence type="ECO:0000259" key="16">
    <source>
        <dbReference type="PROSITE" id="PS51384"/>
    </source>
</evidence>
<dbReference type="CTD" id="34495"/>
<dbReference type="OrthoDB" id="1688044at2759"/>
<keyword evidence="9 12" id="KW-0112">Calmodulin-binding</keyword>
<evidence type="ECO:0000256" key="3">
    <source>
        <dbReference type="ARBA" id="ARBA00022617"/>
    </source>
</evidence>
<dbReference type="InterPro" id="IPR017938">
    <property type="entry name" value="Riboflavin_synthase-like_b-brl"/>
</dbReference>
<dbReference type="InterPro" id="IPR001094">
    <property type="entry name" value="Flavdoxin-like"/>
</dbReference>
<dbReference type="PROSITE" id="PS50902">
    <property type="entry name" value="FLAVODOXIN_LIKE"/>
    <property type="match status" value="1"/>
</dbReference>
<dbReference type="GO" id="GO:0006809">
    <property type="term" value="P:nitric oxide biosynthetic process"/>
    <property type="evidence" value="ECO:0007669"/>
    <property type="project" value="InterPro"/>
</dbReference>
<dbReference type="GO" id="GO:0050661">
    <property type="term" value="F:NADP binding"/>
    <property type="evidence" value="ECO:0007669"/>
    <property type="project" value="InterPro"/>
</dbReference>
<dbReference type="GO" id="GO:0004517">
    <property type="term" value="F:nitric-oxide synthase activity"/>
    <property type="evidence" value="ECO:0007669"/>
    <property type="project" value="UniProtKB-EC"/>
</dbReference>
<evidence type="ECO:0000313" key="17">
    <source>
        <dbReference type="Proteomes" id="UP000515158"/>
    </source>
</evidence>
<dbReference type="GO" id="GO:0010181">
    <property type="term" value="F:FMN binding"/>
    <property type="evidence" value="ECO:0007669"/>
    <property type="project" value="InterPro"/>
</dbReference>
<dbReference type="InterPro" id="IPR023173">
    <property type="entry name" value="NADPH_Cyt_P450_Rdtase_alpha"/>
</dbReference>
<feature type="compositionally biased region" description="Low complexity" evidence="14">
    <location>
        <begin position="23"/>
        <end position="42"/>
    </location>
</feature>
<evidence type="ECO:0000259" key="15">
    <source>
        <dbReference type="PROSITE" id="PS50902"/>
    </source>
</evidence>
<dbReference type="Pfam" id="PF02898">
    <property type="entry name" value="NO_synthase"/>
    <property type="match status" value="2"/>
</dbReference>
<comment type="similarity">
    <text evidence="2 12">Belongs to the NOS family.</text>
</comment>
<dbReference type="KEGG" id="tpal:117639716"/>
<dbReference type="InterPro" id="IPR044943">
    <property type="entry name" value="NOS_dom_1"/>
</dbReference>
<keyword evidence="10 12" id="KW-0560">Oxidoreductase</keyword>
<evidence type="ECO:0000256" key="8">
    <source>
        <dbReference type="ARBA" id="ARBA00022857"/>
    </source>
</evidence>
<dbReference type="GO" id="GO:0050660">
    <property type="term" value="F:flavin adenine dinucleotide binding"/>
    <property type="evidence" value="ECO:0007669"/>
    <property type="project" value="InterPro"/>
</dbReference>
<dbReference type="InterPro" id="IPR036119">
    <property type="entry name" value="NOS_N_sf"/>
</dbReference>
<dbReference type="FunCoup" id="A0A6P8XWQ8">
    <property type="interactions" value="202"/>
</dbReference>
<dbReference type="SUPFAM" id="SSF52218">
    <property type="entry name" value="Flavoproteins"/>
    <property type="match status" value="1"/>
</dbReference>
<organism evidence="18">
    <name type="scientific">Thrips palmi</name>
    <name type="common">Melon thrips</name>
    <dbReference type="NCBI Taxonomy" id="161013"/>
    <lineage>
        <taxon>Eukaryota</taxon>
        <taxon>Metazoa</taxon>
        <taxon>Ecdysozoa</taxon>
        <taxon>Arthropoda</taxon>
        <taxon>Hexapoda</taxon>
        <taxon>Insecta</taxon>
        <taxon>Pterygota</taxon>
        <taxon>Neoptera</taxon>
        <taxon>Paraneoptera</taxon>
        <taxon>Thysanoptera</taxon>
        <taxon>Terebrantia</taxon>
        <taxon>Thripoidea</taxon>
        <taxon>Thripidae</taxon>
        <taxon>Thrips</taxon>
    </lineage>
</organism>
<feature type="compositionally biased region" description="Polar residues" evidence="14">
    <location>
        <begin position="44"/>
        <end position="54"/>
    </location>
</feature>
<dbReference type="PRINTS" id="PR00371">
    <property type="entry name" value="FPNCR"/>
</dbReference>
<dbReference type="InterPro" id="IPR050607">
    <property type="entry name" value="NOS"/>
</dbReference>
<sequence>MCQQYQACVGSIMFPPQNRLAASSGAGSASGAGPPSCPALAPQSVANHAGSSSGPGCRPKEEVLLHAKDFLDQYFTSIRRHNSPAHAARWEQVQKEVAASGTYQLTETELVYGAKTAWRNSARCIGRIQWSKLQVFDCRSVTTTTGMFEALCNHIKYSTNKGNIRSALTLFPQRTDGKHDFRVWNSQLISYAGYKNADGSITGDPMNVEFTEVCIKLGWKPKMSRFDILPLVLSANGHDPDYFDLPLDLVMEVELSHPTSFFKSVVLLPQTVAIKMGLDTRTPVTLWKDRAMVETNVAVLHSFQSRNVTIVDHHTAAESFMKHYENENRLRNGCPADWVWIVPPLSGSATPVFHQEMALYALKPSYEYQEPAWRSHVWKKGRDTCKNSKKPRRKFHFKQIARAVKFTSKLFGRALSRRIKATVLYATETGKSEAYAKKLGDIFGHAFNAQVYCMDEYDMSSIEHEALLLVVTSTFGNGDPPENGQSRHGQYESGVCDLHGLVDAVSDQSRLALTVPPSLCRFAVFSLGSSAYPNFCAFGQYVDNLLGELGGERLLKMECGDEMCGQEQAFRKWAPEVFSVACETFCLDDDDSFLEATMAFKSESISPSSIRFVDAEPQDLDQALSRCHNRRVRACPLKRRSNLHGSNASRATLQLELEAPGMEYQPGDHVGVFAINRPDLVDGIIAHLQQPCDPDKVVELQLEKESHTSNGVVKSWEPHPRLPRVSLRTLLSRFLDVTTPPTPQLLQWLATQASDTDEQRALTLLATESAAYEDWRHWRFPHLLEVLEEFPSVRPPAALLVAQLTTLQPRFYSISSSPLVQRDQVHLTVAVVTYRTQDGDGPEHFGVCSTYLQRATVGDDVYLFVRSAPSFHLPADTSRPIIMVGPGTGVAPFRGFWHHRKAQLTATDHAADLNPTVGSMWLFFGCRQRALDLYKDEKAGMLKDGVLNQVFLALSREPSIPKRYVQSYNSHGGPWEKTPGRPLVLPQEGPANPLFPFVCGDCTMAEHVYQTLKGIIQERGAMTDAQVERYMLKLRDENRYHEDIFGITLRTAEVHNRSRESARNRMASQSQ</sequence>
<dbReference type="SUPFAM" id="SSF56512">
    <property type="entry name" value="Nitric oxide (NO) synthase oxygenase domain"/>
    <property type="match status" value="1"/>
</dbReference>
<dbReference type="PANTHER" id="PTHR43410">
    <property type="entry name" value="NITRIC OXIDE SYNTHASE OXYGENASE"/>
    <property type="match status" value="1"/>
</dbReference>
<feature type="domain" description="Flavodoxin-like" evidence="15">
    <location>
        <begin position="421"/>
        <end position="578"/>
    </location>
</feature>
<dbReference type="Proteomes" id="UP000515158">
    <property type="component" value="Unplaced"/>
</dbReference>
<evidence type="ECO:0000256" key="11">
    <source>
        <dbReference type="ARBA" id="ARBA00023004"/>
    </source>
</evidence>
<dbReference type="PRINTS" id="PR00369">
    <property type="entry name" value="FLAVODOXIN"/>
</dbReference>
<evidence type="ECO:0000313" key="18">
    <source>
        <dbReference type="RefSeq" id="XP_034231483.1"/>
    </source>
</evidence>
<dbReference type="PIRSF" id="PIRSF000333">
    <property type="entry name" value="NOS"/>
    <property type="match status" value="1"/>
</dbReference>
<feature type="domain" description="FAD-binding FR-type" evidence="16">
    <location>
        <begin position="630"/>
        <end position="874"/>
    </location>
</feature>
<keyword evidence="11 12" id="KW-0408">Iron</keyword>
<dbReference type="AlphaFoldDB" id="A0A6P8XWQ8"/>
<evidence type="ECO:0000256" key="6">
    <source>
        <dbReference type="ARBA" id="ARBA00022723"/>
    </source>
</evidence>